<comment type="subcellular location">
    <subcellularLocation>
        <location evidence="1">Cell outer membrane</location>
    </subcellularLocation>
</comment>
<dbReference type="Pfam" id="PF07980">
    <property type="entry name" value="SusD_RagB"/>
    <property type="match status" value="1"/>
</dbReference>
<proteinExistence type="inferred from homology"/>
<comment type="caution">
    <text evidence="8">The sequence shown here is derived from an EMBL/GenBank/DDBJ whole genome shotgun (WGS) entry which is preliminary data.</text>
</comment>
<dbReference type="InterPro" id="IPR033985">
    <property type="entry name" value="SusD-like_N"/>
</dbReference>
<accession>A0A841JR94</accession>
<dbReference type="RefSeq" id="WP_183589825.1">
    <property type="nucleotide sequence ID" value="NZ_JACHCA010000022.1"/>
</dbReference>
<evidence type="ECO:0000259" key="7">
    <source>
        <dbReference type="Pfam" id="PF14322"/>
    </source>
</evidence>
<dbReference type="InterPro" id="IPR012944">
    <property type="entry name" value="SusD_RagB_dom"/>
</dbReference>
<dbReference type="InterPro" id="IPR011990">
    <property type="entry name" value="TPR-like_helical_dom_sf"/>
</dbReference>
<evidence type="ECO:0000256" key="4">
    <source>
        <dbReference type="ARBA" id="ARBA00023136"/>
    </source>
</evidence>
<organism evidence="8 9">
    <name type="scientific">Mucilaginibacter lappiensis</name>
    <dbReference type="NCBI Taxonomy" id="354630"/>
    <lineage>
        <taxon>Bacteria</taxon>
        <taxon>Pseudomonadati</taxon>
        <taxon>Bacteroidota</taxon>
        <taxon>Sphingobacteriia</taxon>
        <taxon>Sphingobacteriales</taxon>
        <taxon>Sphingobacteriaceae</taxon>
        <taxon>Mucilaginibacter</taxon>
    </lineage>
</organism>
<evidence type="ECO:0000256" key="3">
    <source>
        <dbReference type="ARBA" id="ARBA00022729"/>
    </source>
</evidence>
<dbReference type="EMBL" id="JACHCA010000022">
    <property type="protein sequence ID" value="MBB6131288.1"/>
    <property type="molecule type" value="Genomic_DNA"/>
</dbReference>
<dbReference type="CDD" id="cd08977">
    <property type="entry name" value="SusD"/>
    <property type="match status" value="1"/>
</dbReference>
<keyword evidence="5" id="KW-0998">Cell outer membrane</keyword>
<evidence type="ECO:0000256" key="2">
    <source>
        <dbReference type="ARBA" id="ARBA00006275"/>
    </source>
</evidence>
<name>A0A841JR94_9SPHI</name>
<evidence type="ECO:0008006" key="10">
    <source>
        <dbReference type="Google" id="ProtNLM"/>
    </source>
</evidence>
<gene>
    <name evidence="8" type="ORF">HDF22_005439</name>
</gene>
<evidence type="ECO:0000313" key="8">
    <source>
        <dbReference type="EMBL" id="MBB6131288.1"/>
    </source>
</evidence>
<reference evidence="8 9" key="1">
    <citation type="submission" date="2020-08" db="EMBL/GenBank/DDBJ databases">
        <title>Genomic Encyclopedia of Type Strains, Phase IV (KMG-V): Genome sequencing to study the core and pangenomes of soil and plant-associated prokaryotes.</title>
        <authorList>
            <person name="Whitman W."/>
        </authorList>
    </citation>
    <scope>NUCLEOTIDE SEQUENCE [LARGE SCALE GENOMIC DNA]</scope>
    <source>
        <strain evidence="8 9">MP601</strain>
    </source>
</reference>
<comment type="similarity">
    <text evidence="2">Belongs to the SusD family.</text>
</comment>
<dbReference type="Gene3D" id="1.25.40.390">
    <property type="match status" value="1"/>
</dbReference>
<dbReference type="GO" id="GO:0009279">
    <property type="term" value="C:cell outer membrane"/>
    <property type="evidence" value="ECO:0007669"/>
    <property type="project" value="UniProtKB-SubCell"/>
</dbReference>
<feature type="domain" description="SusD-like N-terminal" evidence="7">
    <location>
        <begin position="81"/>
        <end position="236"/>
    </location>
</feature>
<keyword evidence="4" id="KW-0472">Membrane</keyword>
<evidence type="ECO:0000256" key="5">
    <source>
        <dbReference type="ARBA" id="ARBA00023237"/>
    </source>
</evidence>
<protein>
    <recommendedName>
        <fullName evidence="10">Starch-binding associating with outer membrane</fullName>
    </recommendedName>
</protein>
<feature type="domain" description="RagB/SusD" evidence="6">
    <location>
        <begin position="356"/>
        <end position="453"/>
    </location>
</feature>
<dbReference type="SUPFAM" id="SSF48452">
    <property type="entry name" value="TPR-like"/>
    <property type="match status" value="1"/>
</dbReference>
<sequence>MKKYINKYIIAIIICGVGLITSCKKYINEGPIDTPTDNNFWTSERAAESGLAGAYGLLRTALTNGQAYFIFGDATANEFSAYENFELGSLSSINQWNFNYVPYREPILHNWTSFYQVISQCNLILSKVPNIAAANFQDDPVATKNQIMGEAYFIRAYCYYYITQVWGEPVIVTQAYTDPINAKPIARSKDADGFNQVVSDLKKSASLLSYNYSNASQVAVQAGKGSVFALLSKVYMWQKQYQLASAAADSVIQHGGYSLETGANFSHIFKGQSPESIFEINMIYSPNQNEAQRGDATNDNNNNVFSVFLGDPFVKGKSYGWSVNKDLVNNLYDTTASKKDVRIKSTFYGLQSARTLMVKYANVIYQNPQQQTLPFVSNNMVVLRLADIFLLKAEADLNQGNTGSALMYLNRVRQRAGLDPYVFTSQNDLLYTIMDERGRELYGEGQWYFDLVRSGLITNPNYDNSIDGYLPNRITNRGYLWPLDLRTLLPQDPLLTQNAWWASAGQ</sequence>
<dbReference type="Proteomes" id="UP000548326">
    <property type="component" value="Unassembled WGS sequence"/>
</dbReference>
<dbReference type="AlphaFoldDB" id="A0A841JR94"/>
<keyword evidence="3" id="KW-0732">Signal</keyword>
<dbReference type="PROSITE" id="PS51257">
    <property type="entry name" value="PROKAR_LIPOPROTEIN"/>
    <property type="match status" value="1"/>
</dbReference>
<evidence type="ECO:0000259" key="6">
    <source>
        <dbReference type="Pfam" id="PF07980"/>
    </source>
</evidence>
<dbReference type="Pfam" id="PF14322">
    <property type="entry name" value="SusD-like_3"/>
    <property type="match status" value="1"/>
</dbReference>
<evidence type="ECO:0000256" key="1">
    <source>
        <dbReference type="ARBA" id="ARBA00004442"/>
    </source>
</evidence>
<evidence type="ECO:0000313" key="9">
    <source>
        <dbReference type="Proteomes" id="UP000548326"/>
    </source>
</evidence>